<comment type="caution">
    <text evidence="10">The sequence shown here is derived from an EMBL/GenBank/DDBJ whole genome shotgun (WGS) entry which is preliminary data.</text>
</comment>
<keyword evidence="7 8" id="KW-0472">Membrane</keyword>
<keyword evidence="2 8" id="KW-0813">Transport</keyword>
<keyword evidence="5 8" id="KW-0812">Transmembrane</keyword>
<dbReference type="GO" id="GO:0055085">
    <property type="term" value="P:transmembrane transport"/>
    <property type="evidence" value="ECO:0007669"/>
    <property type="project" value="InterPro"/>
</dbReference>
<accession>A0A3N1L3B7</accession>
<feature type="transmembrane region" description="Helical" evidence="8">
    <location>
        <begin position="138"/>
        <end position="161"/>
    </location>
</feature>
<dbReference type="PROSITE" id="PS50928">
    <property type="entry name" value="ABC_TM1"/>
    <property type="match status" value="1"/>
</dbReference>
<dbReference type="EMBL" id="RJKX01000016">
    <property type="protein sequence ID" value="ROP83905.1"/>
    <property type="molecule type" value="Genomic_DNA"/>
</dbReference>
<dbReference type="OrthoDB" id="7268769at2"/>
<dbReference type="PANTHER" id="PTHR43357">
    <property type="entry name" value="INNER MEMBRANE ABC TRANSPORTER PERMEASE PROTEIN YDCV"/>
    <property type="match status" value="1"/>
</dbReference>
<dbReference type="Gene3D" id="1.10.3720.10">
    <property type="entry name" value="MetI-like"/>
    <property type="match status" value="1"/>
</dbReference>
<dbReference type="CDD" id="cd06261">
    <property type="entry name" value="TM_PBP2"/>
    <property type="match status" value="1"/>
</dbReference>
<feature type="transmembrane region" description="Helical" evidence="8">
    <location>
        <begin position="239"/>
        <end position="258"/>
    </location>
</feature>
<evidence type="ECO:0000256" key="2">
    <source>
        <dbReference type="ARBA" id="ARBA00022448"/>
    </source>
</evidence>
<keyword evidence="11" id="KW-1185">Reference proteome</keyword>
<evidence type="ECO:0000256" key="5">
    <source>
        <dbReference type="ARBA" id="ARBA00022692"/>
    </source>
</evidence>
<name>A0A3N1L3B7_9PROT</name>
<evidence type="ECO:0000256" key="8">
    <source>
        <dbReference type="RuleBase" id="RU363032"/>
    </source>
</evidence>
<organism evidence="10 11">
    <name type="scientific">Stella humosa</name>
    <dbReference type="NCBI Taxonomy" id="94"/>
    <lineage>
        <taxon>Bacteria</taxon>
        <taxon>Pseudomonadati</taxon>
        <taxon>Pseudomonadota</taxon>
        <taxon>Alphaproteobacteria</taxon>
        <taxon>Rhodospirillales</taxon>
        <taxon>Stellaceae</taxon>
        <taxon>Stella</taxon>
    </lineage>
</organism>
<dbReference type="PANTHER" id="PTHR43357:SF4">
    <property type="entry name" value="INNER MEMBRANE ABC TRANSPORTER PERMEASE PROTEIN YDCV"/>
    <property type="match status" value="1"/>
</dbReference>
<dbReference type="InterPro" id="IPR035906">
    <property type="entry name" value="MetI-like_sf"/>
</dbReference>
<evidence type="ECO:0000256" key="7">
    <source>
        <dbReference type="ARBA" id="ARBA00023136"/>
    </source>
</evidence>
<keyword evidence="6 8" id="KW-1133">Transmembrane helix</keyword>
<evidence type="ECO:0000313" key="10">
    <source>
        <dbReference type="EMBL" id="ROP83905.1"/>
    </source>
</evidence>
<protein>
    <submittedName>
        <fullName evidence="10">Putative spermidine/putrescine transport system permease protein</fullName>
    </submittedName>
</protein>
<comment type="similarity">
    <text evidence="8">Belongs to the binding-protein-dependent transport system permease family.</text>
</comment>
<dbReference type="RefSeq" id="WP_123693831.1">
    <property type="nucleotide sequence ID" value="NZ_AP019700.1"/>
</dbReference>
<proteinExistence type="inferred from homology"/>
<dbReference type="AlphaFoldDB" id="A0A3N1L3B7"/>
<reference evidence="10 11" key="1">
    <citation type="submission" date="2018-11" db="EMBL/GenBank/DDBJ databases">
        <title>Genomic Encyclopedia of Type Strains, Phase IV (KMG-IV): sequencing the most valuable type-strain genomes for metagenomic binning, comparative biology and taxonomic classification.</title>
        <authorList>
            <person name="Goeker M."/>
        </authorList>
    </citation>
    <scope>NUCLEOTIDE SEQUENCE [LARGE SCALE GENOMIC DNA]</scope>
    <source>
        <strain evidence="10 11">DSM 5900</strain>
    </source>
</reference>
<evidence type="ECO:0000256" key="6">
    <source>
        <dbReference type="ARBA" id="ARBA00022989"/>
    </source>
</evidence>
<feature type="transmembrane region" description="Helical" evidence="8">
    <location>
        <begin position="65"/>
        <end position="93"/>
    </location>
</feature>
<evidence type="ECO:0000259" key="9">
    <source>
        <dbReference type="PROSITE" id="PS50928"/>
    </source>
</evidence>
<evidence type="ECO:0000256" key="1">
    <source>
        <dbReference type="ARBA" id="ARBA00004429"/>
    </source>
</evidence>
<keyword evidence="3" id="KW-1003">Cell membrane</keyword>
<evidence type="ECO:0000313" key="11">
    <source>
        <dbReference type="Proteomes" id="UP000278222"/>
    </source>
</evidence>
<dbReference type="InterPro" id="IPR000515">
    <property type="entry name" value="MetI-like"/>
</dbReference>
<dbReference type="SUPFAM" id="SSF161098">
    <property type="entry name" value="MetI-like"/>
    <property type="match status" value="1"/>
</dbReference>
<comment type="subcellular location">
    <subcellularLocation>
        <location evidence="1">Cell inner membrane</location>
        <topology evidence="1">Multi-pass membrane protein</topology>
    </subcellularLocation>
    <subcellularLocation>
        <location evidence="8">Cell membrane</location>
        <topology evidence="8">Multi-pass membrane protein</topology>
    </subcellularLocation>
</comment>
<evidence type="ECO:0000256" key="4">
    <source>
        <dbReference type="ARBA" id="ARBA00022519"/>
    </source>
</evidence>
<evidence type="ECO:0000256" key="3">
    <source>
        <dbReference type="ARBA" id="ARBA00022475"/>
    </source>
</evidence>
<feature type="transmembrane region" description="Helical" evidence="8">
    <location>
        <begin position="114"/>
        <end position="132"/>
    </location>
</feature>
<dbReference type="GO" id="GO:0005886">
    <property type="term" value="C:plasma membrane"/>
    <property type="evidence" value="ECO:0007669"/>
    <property type="project" value="UniProtKB-SubCell"/>
</dbReference>
<dbReference type="Proteomes" id="UP000278222">
    <property type="component" value="Unassembled WGS sequence"/>
</dbReference>
<sequence>MATRRRARRDPARILLRSFAAIVFLFLMLPLVVVFPISFSAGSYLRFPPPGFSMQWYLRYWNDPIWIDATIQSLQVGAATTVLALAIGIPLAFGLTRARFFGRGAIEQSISAPMIVPHIVLSIAIYGLFSNLGLIGEWYGIAIAHTVLALPFVVIVLVAGLRNFDLNLELAARGMGASRVQAIRRVTLPMVAPSVYSAAFLAFITSFDELVVAMFLSGANMTLPKKMFDNILTEIEPTVAAVSALKITFIGLLLLLSLRFRKATDAPMAH</sequence>
<feature type="domain" description="ABC transmembrane type-1" evidence="9">
    <location>
        <begin position="70"/>
        <end position="260"/>
    </location>
</feature>
<dbReference type="Pfam" id="PF00528">
    <property type="entry name" value="BPD_transp_1"/>
    <property type="match status" value="1"/>
</dbReference>
<feature type="transmembrane region" description="Helical" evidence="8">
    <location>
        <begin position="21"/>
        <end position="45"/>
    </location>
</feature>
<keyword evidence="4" id="KW-0997">Cell inner membrane</keyword>
<gene>
    <name evidence="10" type="ORF">EDC65_4554</name>
</gene>